<dbReference type="PANTHER" id="PTHR22602:SF0">
    <property type="entry name" value="TRANSFERASE CAF17, MITOCHONDRIAL-RELATED"/>
    <property type="match status" value="1"/>
</dbReference>
<dbReference type="Gene3D" id="3.30.1360.120">
    <property type="entry name" value="Probable tRNA modification gtpase trme, domain 1"/>
    <property type="match status" value="1"/>
</dbReference>
<dbReference type="PANTHER" id="PTHR22602">
    <property type="entry name" value="TRANSFERASE CAF17, MITOCHONDRIAL-RELATED"/>
    <property type="match status" value="1"/>
</dbReference>
<feature type="region of interest" description="Disordered" evidence="2">
    <location>
        <begin position="331"/>
        <end position="367"/>
    </location>
</feature>
<feature type="compositionally biased region" description="Low complexity" evidence="2">
    <location>
        <begin position="344"/>
        <end position="358"/>
    </location>
</feature>
<accession>A0A6H2EIV3</accession>
<evidence type="ECO:0000313" key="4">
    <source>
        <dbReference type="Proteomes" id="UP000502298"/>
    </source>
</evidence>
<sequence length="367" mass="39128">MNIGDAGVVRSHYGSPFAEERRLRSGDAFTLLARDVIRVSGADRGKLLHLISSQNFEDLAVGDSSEMLVLDAQGHVVHGSDVVVAEDAIWLITEQGRGAALIEHLKRMTFMMRVETVAVDSMAFGLMVTAAQLPDAFTHIATVVWQDPWPTTAPGGAHYGVKDADHPAFNSRRCVVVVPRGETEHAIETLLNAGLSAAGTQAWEAARVMDWRPSLSGEGSYSTLPNEVDWLRTAVHTEKGCYPGQETVAKLINLGKPPRRLTFLYLEGDEELPEPGTPVTVGGKPAGIVTSVARSVDDGPVALALLKRSVPLDVVVEVGDFVASQVAVVSREGKSSVSPSERPGAGLSARRLASSPSAVENKSVKGR</sequence>
<dbReference type="KEGG" id="arca:HC352_01130"/>
<evidence type="ECO:0000256" key="2">
    <source>
        <dbReference type="SAM" id="MobiDB-lite"/>
    </source>
</evidence>
<evidence type="ECO:0000256" key="1">
    <source>
        <dbReference type="ARBA" id="ARBA00022946"/>
    </source>
</evidence>
<dbReference type="AlphaFoldDB" id="A0A6H2EIV3"/>
<proteinExistence type="predicted"/>
<reference evidence="3 4" key="1">
    <citation type="submission" date="2020-03" db="EMBL/GenBank/DDBJ databases">
        <title>Complete genome of Arcanobacterium buesumensis sp. nov. strain 2701.</title>
        <authorList>
            <person name="Borowiak M."/>
            <person name="Alssahen M."/>
            <person name="Laemmler C."/>
            <person name="Malorny B."/>
            <person name="Hassan A."/>
            <person name="Prenger-Berninghoff E."/>
            <person name="Ploetz M."/>
            <person name="Abdulmawjood A."/>
        </authorList>
    </citation>
    <scope>NUCLEOTIDE SEQUENCE [LARGE SCALE GENOMIC DNA]</scope>
    <source>
        <strain evidence="3 4">2701</strain>
    </source>
</reference>
<dbReference type="InterPro" id="IPR045179">
    <property type="entry name" value="YgfZ/GcvT"/>
</dbReference>
<dbReference type="GO" id="GO:0016226">
    <property type="term" value="P:iron-sulfur cluster assembly"/>
    <property type="evidence" value="ECO:0007669"/>
    <property type="project" value="TreeGrafter"/>
</dbReference>
<dbReference type="RefSeq" id="WP_168917198.1">
    <property type="nucleotide sequence ID" value="NZ_CP050804.1"/>
</dbReference>
<evidence type="ECO:0000313" key="3">
    <source>
        <dbReference type="EMBL" id="QJC21256.1"/>
    </source>
</evidence>
<keyword evidence="4" id="KW-1185">Reference proteome</keyword>
<dbReference type="Proteomes" id="UP000502298">
    <property type="component" value="Chromosome"/>
</dbReference>
<organism evidence="3 4">
    <name type="scientific">Arcanobacterium buesumense</name>
    <dbReference type="NCBI Taxonomy" id="2722751"/>
    <lineage>
        <taxon>Bacteria</taxon>
        <taxon>Bacillati</taxon>
        <taxon>Actinomycetota</taxon>
        <taxon>Actinomycetes</taxon>
        <taxon>Actinomycetales</taxon>
        <taxon>Actinomycetaceae</taxon>
        <taxon>Arcanobacterium</taxon>
    </lineage>
</organism>
<dbReference type="InterPro" id="IPR017703">
    <property type="entry name" value="YgfZ/GCV_T_CS"/>
</dbReference>
<keyword evidence="1" id="KW-0809">Transit peptide</keyword>
<dbReference type="InterPro" id="IPR029043">
    <property type="entry name" value="GcvT/YgfZ_C"/>
</dbReference>
<dbReference type="InterPro" id="IPR027266">
    <property type="entry name" value="TrmE/GcvT-like"/>
</dbReference>
<protein>
    <submittedName>
        <fullName evidence="3">Folate-binding protein YgfZ</fullName>
    </submittedName>
</protein>
<dbReference type="SUPFAM" id="SSF101790">
    <property type="entry name" value="Aminomethyltransferase beta-barrel domain"/>
    <property type="match status" value="1"/>
</dbReference>
<dbReference type="SUPFAM" id="SSF103025">
    <property type="entry name" value="Folate-binding domain"/>
    <property type="match status" value="1"/>
</dbReference>
<dbReference type="EMBL" id="CP050804">
    <property type="protein sequence ID" value="QJC21256.1"/>
    <property type="molecule type" value="Genomic_DNA"/>
</dbReference>
<dbReference type="NCBIfam" id="TIGR03317">
    <property type="entry name" value="ygfZ_signature"/>
    <property type="match status" value="1"/>
</dbReference>
<gene>
    <name evidence="3" type="ORF">HC352_01130</name>
</gene>
<name>A0A6H2EIV3_9ACTO</name>